<reference evidence="1 2" key="1">
    <citation type="submission" date="2024-01" db="EMBL/GenBank/DDBJ databases">
        <title>A draft genome for a cacao thread blight-causing isolate of Paramarasmius palmivorus.</title>
        <authorList>
            <person name="Baruah I.K."/>
            <person name="Bukari Y."/>
            <person name="Amoako-Attah I."/>
            <person name="Meinhardt L.W."/>
            <person name="Bailey B.A."/>
            <person name="Cohen S.P."/>
        </authorList>
    </citation>
    <scope>NUCLEOTIDE SEQUENCE [LARGE SCALE GENOMIC DNA]</scope>
    <source>
        <strain evidence="1 2">GH-12</strain>
    </source>
</reference>
<name>A0AAW0DDQ9_9AGAR</name>
<gene>
    <name evidence="1" type="ORF">VNI00_005329</name>
</gene>
<dbReference type="EMBL" id="JAYKXP010000015">
    <property type="protein sequence ID" value="KAK7049899.1"/>
    <property type="molecule type" value="Genomic_DNA"/>
</dbReference>
<proteinExistence type="predicted"/>
<evidence type="ECO:0000313" key="1">
    <source>
        <dbReference type="EMBL" id="KAK7049899.1"/>
    </source>
</evidence>
<evidence type="ECO:0000313" key="2">
    <source>
        <dbReference type="Proteomes" id="UP001383192"/>
    </source>
</evidence>
<dbReference type="AlphaFoldDB" id="A0AAW0DDQ9"/>
<keyword evidence="2" id="KW-1185">Reference proteome</keyword>
<protein>
    <submittedName>
        <fullName evidence="1">Uncharacterized protein</fullName>
    </submittedName>
</protein>
<accession>A0AAW0DDQ9</accession>
<dbReference type="Proteomes" id="UP001383192">
    <property type="component" value="Unassembled WGS sequence"/>
</dbReference>
<sequence length="256" mass="28856">MSFPSFSSCRTDLSQLETNQASLPDPSDGALEHVRDLRVLSDKYEEMLAVKDEAIRRLTTLLTQINAATPRRGTQMSSQMVVEKQFRKVPPHKHALPSIFGPNDWEEKLDGITQLTLTLLVQLSGLSISRLETLDFNRECVEYRASCTATGINRQGVGWRFPFELLFKLEDVPREESSTEATLAPTRIVYYTPRSTQDHPLDAVKSIRSFSLPSSFPFSELSVFYADMRAALIRTHGTSDICSNRRPGGTLRDDKI</sequence>
<comment type="caution">
    <text evidence="1">The sequence shown here is derived from an EMBL/GenBank/DDBJ whole genome shotgun (WGS) entry which is preliminary data.</text>
</comment>
<organism evidence="1 2">
    <name type="scientific">Paramarasmius palmivorus</name>
    <dbReference type="NCBI Taxonomy" id="297713"/>
    <lineage>
        <taxon>Eukaryota</taxon>
        <taxon>Fungi</taxon>
        <taxon>Dikarya</taxon>
        <taxon>Basidiomycota</taxon>
        <taxon>Agaricomycotina</taxon>
        <taxon>Agaricomycetes</taxon>
        <taxon>Agaricomycetidae</taxon>
        <taxon>Agaricales</taxon>
        <taxon>Marasmiineae</taxon>
        <taxon>Marasmiaceae</taxon>
        <taxon>Paramarasmius</taxon>
    </lineage>
</organism>